<evidence type="ECO:0000256" key="4">
    <source>
        <dbReference type="ARBA" id="ARBA00022898"/>
    </source>
</evidence>
<dbReference type="GO" id="GO:0005777">
    <property type="term" value="C:peroxisome"/>
    <property type="evidence" value="ECO:0007669"/>
    <property type="project" value="TreeGrafter"/>
</dbReference>
<reference evidence="5" key="1">
    <citation type="journal article" date="2014" name="Front. Microbiol.">
        <title>High frequency of phylogenetically diverse reductive dehalogenase-homologous genes in deep subseafloor sedimentary metagenomes.</title>
        <authorList>
            <person name="Kawai M."/>
            <person name="Futagami T."/>
            <person name="Toyoda A."/>
            <person name="Takaki Y."/>
            <person name="Nishi S."/>
            <person name="Hori S."/>
            <person name="Arai W."/>
            <person name="Tsubouchi T."/>
            <person name="Morono Y."/>
            <person name="Uchiyama I."/>
            <person name="Ito T."/>
            <person name="Fujiyama A."/>
            <person name="Inagaki F."/>
            <person name="Takami H."/>
        </authorList>
    </citation>
    <scope>NUCLEOTIDE SEQUENCE</scope>
    <source>
        <strain evidence="5">Expedition CK06-06</strain>
    </source>
</reference>
<keyword evidence="4" id="KW-0663">Pyridoxal phosphate</keyword>
<comment type="cofactor">
    <cofactor evidence="1">
        <name>pyridoxal 5'-phosphate</name>
        <dbReference type="ChEBI" id="CHEBI:597326"/>
    </cofactor>
</comment>
<dbReference type="GO" id="GO:0019265">
    <property type="term" value="P:glycine biosynthetic process, by transamination of glyoxylate"/>
    <property type="evidence" value="ECO:0007669"/>
    <property type="project" value="TreeGrafter"/>
</dbReference>
<gene>
    <name evidence="5" type="ORF">S01H1_67027</name>
</gene>
<dbReference type="FunFam" id="3.90.1150.10:FF:000049">
    <property type="entry name" value="Alanine-glyoxylate aminotransferase 1"/>
    <property type="match status" value="1"/>
</dbReference>
<dbReference type="InterPro" id="IPR015424">
    <property type="entry name" value="PyrdxlP-dep_Trfase"/>
</dbReference>
<organism evidence="5">
    <name type="scientific">marine sediment metagenome</name>
    <dbReference type="NCBI Taxonomy" id="412755"/>
    <lineage>
        <taxon>unclassified sequences</taxon>
        <taxon>metagenomes</taxon>
        <taxon>ecological metagenomes</taxon>
    </lineage>
</organism>
<feature type="non-terminal residue" evidence="5">
    <location>
        <position position="1"/>
    </location>
</feature>
<dbReference type="SUPFAM" id="SSF53383">
    <property type="entry name" value="PLP-dependent transferases"/>
    <property type="match status" value="1"/>
</dbReference>
<keyword evidence="2" id="KW-0032">Aminotransferase</keyword>
<evidence type="ECO:0000256" key="3">
    <source>
        <dbReference type="ARBA" id="ARBA00022679"/>
    </source>
</evidence>
<dbReference type="InterPro" id="IPR015421">
    <property type="entry name" value="PyrdxlP-dep_Trfase_major"/>
</dbReference>
<dbReference type="Gene3D" id="3.90.1150.10">
    <property type="entry name" value="Aspartate Aminotransferase, domain 1"/>
    <property type="match status" value="1"/>
</dbReference>
<dbReference type="PANTHER" id="PTHR21152">
    <property type="entry name" value="AMINOTRANSFERASE CLASS V"/>
    <property type="match status" value="1"/>
</dbReference>
<evidence type="ECO:0000256" key="2">
    <source>
        <dbReference type="ARBA" id="ARBA00022576"/>
    </source>
</evidence>
<sequence length="180" mass="19298">IDAFRARRGPTANYYADWEKWLPIMEAYEERRPSYFGTPAVNLIAALDVSLGQILAEGIDRRFERHRRLGAACRAAIRVLGLGQVPTSDEHAANTLTAPRYPEGVSGAELLPKIREAGAILAGGLHPEIRSEYFRIGHMGATSPGDLLATVGAIEAGLQACGHRFEAGCGVTAAQAVLFG</sequence>
<proteinExistence type="predicted"/>
<dbReference type="EMBL" id="BARS01044354">
    <property type="protein sequence ID" value="GAG35300.1"/>
    <property type="molecule type" value="Genomic_DNA"/>
</dbReference>
<dbReference type="GO" id="GO:0008453">
    <property type="term" value="F:alanine-glyoxylate transaminase activity"/>
    <property type="evidence" value="ECO:0007669"/>
    <property type="project" value="TreeGrafter"/>
</dbReference>
<keyword evidence="3" id="KW-0808">Transferase</keyword>
<dbReference type="PANTHER" id="PTHR21152:SF24">
    <property type="entry name" value="ALANINE--GLYOXYLATE AMINOTRANSFERASE 1"/>
    <property type="match status" value="1"/>
</dbReference>
<dbReference type="InterPro" id="IPR015422">
    <property type="entry name" value="PyrdxlP-dep_Trfase_small"/>
</dbReference>
<evidence type="ECO:0000256" key="1">
    <source>
        <dbReference type="ARBA" id="ARBA00001933"/>
    </source>
</evidence>
<accession>X0WX68</accession>
<dbReference type="AlphaFoldDB" id="X0WX68"/>
<protein>
    <recommendedName>
        <fullName evidence="6">Aminotransferase class V domain-containing protein</fullName>
    </recommendedName>
</protein>
<evidence type="ECO:0000313" key="5">
    <source>
        <dbReference type="EMBL" id="GAG35300.1"/>
    </source>
</evidence>
<dbReference type="Gene3D" id="3.40.640.10">
    <property type="entry name" value="Type I PLP-dependent aspartate aminotransferase-like (Major domain)"/>
    <property type="match status" value="1"/>
</dbReference>
<comment type="caution">
    <text evidence="5">The sequence shown here is derived from an EMBL/GenBank/DDBJ whole genome shotgun (WGS) entry which is preliminary data.</text>
</comment>
<dbReference type="GO" id="GO:0004760">
    <property type="term" value="F:L-serine-pyruvate transaminase activity"/>
    <property type="evidence" value="ECO:0007669"/>
    <property type="project" value="TreeGrafter"/>
</dbReference>
<evidence type="ECO:0008006" key="6">
    <source>
        <dbReference type="Google" id="ProtNLM"/>
    </source>
</evidence>
<name>X0WX68_9ZZZZ</name>